<dbReference type="Proteomes" id="UP000479300">
    <property type="component" value="Unassembled WGS sequence"/>
</dbReference>
<feature type="compositionally biased region" description="Polar residues" evidence="1">
    <location>
        <begin position="34"/>
        <end position="44"/>
    </location>
</feature>
<protein>
    <submittedName>
        <fullName evidence="2">Uncharacterized protein</fullName>
    </submittedName>
</protein>
<accession>A0A6L9JXD4</accession>
<dbReference type="RefSeq" id="WP_011145422.1">
    <property type="nucleotide sequence ID" value="NZ_CAWMTZ010000053.1"/>
</dbReference>
<comment type="caution">
    <text evidence="2">The sequence shown here is derived from an EMBL/GenBank/DDBJ whole genome shotgun (WGS) entry which is preliminary data.</text>
</comment>
<proteinExistence type="predicted"/>
<reference evidence="2 3" key="1">
    <citation type="submission" date="2019-12" db="EMBL/GenBank/DDBJ databases">
        <title>Engineering Photorhabdus to improve their lethality against agricultural pests.</title>
        <authorList>
            <person name="Machado R.A.R."/>
        </authorList>
    </citation>
    <scope>NUCLEOTIDE SEQUENCE [LARGE SCALE GENOMIC DNA]</scope>
    <source>
        <strain evidence="2 3">EN01</strain>
    </source>
</reference>
<feature type="compositionally biased region" description="Basic and acidic residues" evidence="1">
    <location>
        <begin position="23"/>
        <end position="33"/>
    </location>
</feature>
<dbReference type="AlphaFoldDB" id="A0A6L9JXD4"/>
<name>A0A6L9JXD4_PHOLM</name>
<dbReference type="GeneID" id="48847351"/>
<dbReference type="EMBL" id="WSFA01000080">
    <property type="protein sequence ID" value="NDL41362.1"/>
    <property type="molecule type" value="Genomic_DNA"/>
</dbReference>
<organism evidence="2 3">
    <name type="scientific">Photorhabdus laumondii subsp. laumondii</name>
    <name type="common">Photorhabdus luminescens subsp. laumondii</name>
    <dbReference type="NCBI Taxonomy" id="141679"/>
    <lineage>
        <taxon>Bacteria</taxon>
        <taxon>Pseudomonadati</taxon>
        <taxon>Pseudomonadota</taxon>
        <taxon>Gammaproteobacteria</taxon>
        <taxon>Enterobacterales</taxon>
        <taxon>Morganellaceae</taxon>
        <taxon>Photorhabdus</taxon>
    </lineage>
</organism>
<gene>
    <name evidence="2" type="ORF">GPY51_22075</name>
</gene>
<evidence type="ECO:0000313" key="3">
    <source>
        <dbReference type="Proteomes" id="UP000479300"/>
    </source>
</evidence>
<evidence type="ECO:0000313" key="2">
    <source>
        <dbReference type="EMBL" id="NDL41362.1"/>
    </source>
</evidence>
<dbReference type="KEGG" id="plum:A4R40_05295"/>
<sequence length="61" mass="6525">MPTGTAFEFDAWGNSILHVEGDSHHSTTGDMENHSNGNIINDAGNNLTETVESVKNRGAII</sequence>
<evidence type="ECO:0000256" key="1">
    <source>
        <dbReference type="SAM" id="MobiDB-lite"/>
    </source>
</evidence>
<feature type="region of interest" description="Disordered" evidence="1">
    <location>
        <begin position="23"/>
        <end position="44"/>
    </location>
</feature>